<keyword evidence="2" id="KW-1185">Reference proteome</keyword>
<sequence length="142" mass="15378">MKKLIAIVSLVLTVGIFAGVAVPLYAADPGGTAPATAQNIGKFGRAAMLARLLLVQDQAKVDQLLANAVANGKLTGDQAARIDDFWADHHAQFTKRVVLRNLLRVQDEGRLNEILSQAVTNGRITQEQADRITAAWEKIHNK</sequence>
<reference evidence="2" key="1">
    <citation type="submission" date="2016-11" db="EMBL/GenBank/DDBJ databases">
        <title>Dehalogenimonas formicexedens sp. nov., a chlorinated alkane respiring bacterium isolated from contaminated groundwater.</title>
        <authorList>
            <person name="Key T.A."/>
            <person name="Bowman K.S."/>
            <person name="Lee I."/>
            <person name="Chun J."/>
            <person name="Albuquerque L."/>
            <person name="da Costa M.S."/>
            <person name="Rainey F.A."/>
            <person name="Moe W.M."/>
        </authorList>
    </citation>
    <scope>NUCLEOTIDE SEQUENCE [LARGE SCALE GENOMIC DNA]</scope>
    <source>
        <strain evidence="2">NSZ-14</strain>
    </source>
</reference>
<gene>
    <name evidence="1" type="ORF">Dform_02047</name>
</gene>
<dbReference type="KEGG" id="dfo:Dform_02047"/>
<proteinExistence type="predicted"/>
<name>A0A1P8FA63_9CHLR</name>
<organism evidence="1 2">
    <name type="scientific">Dehalogenimonas formicexedens</name>
    <dbReference type="NCBI Taxonomy" id="1839801"/>
    <lineage>
        <taxon>Bacteria</taxon>
        <taxon>Bacillati</taxon>
        <taxon>Chloroflexota</taxon>
        <taxon>Dehalococcoidia</taxon>
        <taxon>Dehalococcoidales</taxon>
        <taxon>Dehalococcoidaceae</taxon>
        <taxon>Dehalogenimonas</taxon>
    </lineage>
</organism>
<dbReference type="RefSeq" id="WP_076004860.1">
    <property type="nucleotide sequence ID" value="NZ_CP018258.1"/>
</dbReference>
<evidence type="ECO:0000313" key="1">
    <source>
        <dbReference type="EMBL" id="APV45356.1"/>
    </source>
</evidence>
<dbReference type="EMBL" id="CP018258">
    <property type="protein sequence ID" value="APV45356.1"/>
    <property type="molecule type" value="Genomic_DNA"/>
</dbReference>
<accession>A0A1P8FA63</accession>
<protein>
    <submittedName>
        <fullName evidence="1">Uncharacterized protein</fullName>
    </submittedName>
</protein>
<dbReference type="Proteomes" id="UP000185934">
    <property type="component" value="Chromosome"/>
</dbReference>
<dbReference type="STRING" id="1839801.Dform_02047"/>
<evidence type="ECO:0000313" key="2">
    <source>
        <dbReference type="Proteomes" id="UP000185934"/>
    </source>
</evidence>
<dbReference type="AlphaFoldDB" id="A0A1P8FA63"/>